<protein>
    <submittedName>
        <fullName evidence="1">Uncharacterized protein</fullName>
    </submittedName>
</protein>
<keyword evidence="2" id="KW-1185">Reference proteome</keyword>
<name>A0A9P0GFY6_9CUCU</name>
<gene>
    <name evidence="1" type="ORF">PSYICH_LOCUS14805</name>
</gene>
<reference evidence="1" key="1">
    <citation type="submission" date="2022-01" db="EMBL/GenBank/DDBJ databases">
        <authorList>
            <person name="King R."/>
        </authorList>
    </citation>
    <scope>NUCLEOTIDE SEQUENCE</scope>
</reference>
<sequence length="23" mass="2696">MYMILFCLGGPILIWSTSNNWVH</sequence>
<dbReference type="OrthoDB" id="62853at2759"/>
<evidence type="ECO:0000313" key="2">
    <source>
        <dbReference type="Proteomes" id="UP001153636"/>
    </source>
</evidence>
<evidence type="ECO:0000313" key="1">
    <source>
        <dbReference type="EMBL" id="CAH1114500.1"/>
    </source>
</evidence>
<organism evidence="1 2">
    <name type="scientific">Psylliodes chrysocephalus</name>
    <dbReference type="NCBI Taxonomy" id="3402493"/>
    <lineage>
        <taxon>Eukaryota</taxon>
        <taxon>Metazoa</taxon>
        <taxon>Ecdysozoa</taxon>
        <taxon>Arthropoda</taxon>
        <taxon>Hexapoda</taxon>
        <taxon>Insecta</taxon>
        <taxon>Pterygota</taxon>
        <taxon>Neoptera</taxon>
        <taxon>Endopterygota</taxon>
        <taxon>Coleoptera</taxon>
        <taxon>Polyphaga</taxon>
        <taxon>Cucujiformia</taxon>
        <taxon>Chrysomeloidea</taxon>
        <taxon>Chrysomelidae</taxon>
        <taxon>Galerucinae</taxon>
        <taxon>Alticini</taxon>
        <taxon>Psylliodes</taxon>
    </lineage>
</organism>
<proteinExistence type="predicted"/>
<dbReference type="EMBL" id="OV651820">
    <property type="protein sequence ID" value="CAH1114500.1"/>
    <property type="molecule type" value="Genomic_DNA"/>
</dbReference>
<dbReference type="AlphaFoldDB" id="A0A9P0GFY6"/>
<dbReference type="Proteomes" id="UP001153636">
    <property type="component" value="Chromosome 8"/>
</dbReference>
<accession>A0A9P0GFY6</accession>